<dbReference type="Proteomes" id="UP001055879">
    <property type="component" value="Linkage Group LG02"/>
</dbReference>
<organism evidence="1 2">
    <name type="scientific">Arctium lappa</name>
    <name type="common">Greater burdock</name>
    <name type="synonym">Lappa major</name>
    <dbReference type="NCBI Taxonomy" id="4217"/>
    <lineage>
        <taxon>Eukaryota</taxon>
        <taxon>Viridiplantae</taxon>
        <taxon>Streptophyta</taxon>
        <taxon>Embryophyta</taxon>
        <taxon>Tracheophyta</taxon>
        <taxon>Spermatophyta</taxon>
        <taxon>Magnoliopsida</taxon>
        <taxon>eudicotyledons</taxon>
        <taxon>Gunneridae</taxon>
        <taxon>Pentapetalae</taxon>
        <taxon>asterids</taxon>
        <taxon>campanulids</taxon>
        <taxon>Asterales</taxon>
        <taxon>Asteraceae</taxon>
        <taxon>Carduoideae</taxon>
        <taxon>Cardueae</taxon>
        <taxon>Arctiinae</taxon>
        <taxon>Arctium</taxon>
    </lineage>
</organism>
<proteinExistence type="predicted"/>
<keyword evidence="2" id="KW-1185">Reference proteome</keyword>
<dbReference type="EMBL" id="CM042048">
    <property type="protein sequence ID" value="KAI3759757.1"/>
    <property type="molecule type" value="Genomic_DNA"/>
</dbReference>
<comment type="caution">
    <text evidence="1">The sequence shown here is derived from an EMBL/GenBank/DDBJ whole genome shotgun (WGS) entry which is preliminary data.</text>
</comment>
<evidence type="ECO:0000313" key="2">
    <source>
        <dbReference type="Proteomes" id="UP001055879"/>
    </source>
</evidence>
<name>A0ACB9ELM5_ARCLA</name>
<gene>
    <name evidence="1" type="ORF">L6452_07797</name>
</gene>
<accession>A0ACB9ELM5</accession>
<evidence type="ECO:0000313" key="1">
    <source>
        <dbReference type="EMBL" id="KAI3759757.1"/>
    </source>
</evidence>
<protein>
    <submittedName>
        <fullName evidence="1">Uncharacterized protein</fullName>
    </submittedName>
</protein>
<sequence length="68" mass="7918">MGHFRNWILILERDLRRMETCVLGVDSEVVVYDNVVFLVCLQLLVFLLFRVGFCRGRRVMSMSACTCS</sequence>
<reference evidence="1 2" key="2">
    <citation type="journal article" date="2022" name="Mol. Ecol. Resour.">
        <title>The genomes of chicory, endive, great burdock and yacon provide insights into Asteraceae paleo-polyploidization history and plant inulin production.</title>
        <authorList>
            <person name="Fan W."/>
            <person name="Wang S."/>
            <person name="Wang H."/>
            <person name="Wang A."/>
            <person name="Jiang F."/>
            <person name="Liu H."/>
            <person name="Zhao H."/>
            <person name="Xu D."/>
            <person name="Zhang Y."/>
        </authorList>
    </citation>
    <scope>NUCLEOTIDE SEQUENCE [LARGE SCALE GENOMIC DNA]</scope>
    <source>
        <strain evidence="2">cv. Niubang</strain>
    </source>
</reference>
<reference evidence="2" key="1">
    <citation type="journal article" date="2022" name="Mol. Ecol. Resour.">
        <title>The genomes of chicory, endive, great burdock and yacon provide insights into Asteraceae palaeo-polyploidization history and plant inulin production.</title>
        <authorList>
            <person name="Fan W."/>
            <person name="Wang S."/>
            <person name="Wang H."/>
            <person name="Wang A."/>
            <person name="Jiang F."/>
            <person name="Liu H."/>
            <person name="Zhao H."/>
            <person name="Xu D."/>
            <person name="Zhang Y."/>
        </authorList>
    </citation>
    <scope>NUCLEOTIDE SEQUENCE [LARGE SCALE GENOMIC DNA]</scope>
    <source>
        <strain evidence="2">cv. Niubang</strain>
    </source>
</reference>